<dbReference type="GeneID" id="14552002"/>
<dbReference type="PaxDb" id="1435377-SUSAZ_07155"/>
<dbReference type="EMBL" id="CP013695">
    <property type="protein sequence ID" value="ALU31051.1"/>
    <property type="molecule type" value="Genomic_DNA"/>
</dbReference>
<gene>
    <name evidence="2" type="ORF">ATY89_10530</name>
    <name evidence="3" type="ORF">ATZ20_02085</name>
</gene>
<evidence type="ECO:0000313" key="4">
    <source>
        <dbReference type="Proteomes" id="UP000060043"/>
    </source>
</evidence>
<dbReference type="RefSeq" id="WP_011278327.1">
    <property type="nucleotide sequence ID" value="NZ_BHWZ01000003.1"/>
</dbReference>
<dbReference type="EMBL" id="CP013694">
    <property type="protein sequence ID" value="ALU30333.1"/>
    <property type="molecule type" value="Genomic_DNA"/>
</dbReference>
<dbReference type="Proteomes" id="UP000060043">
    <property type="component" value="Chromosome"/>
</dbReference>
<keyword evidence="1" id="KW-0175">Coiled coil</keyword>
<dbReference type="STRING" id="1435377.SUSAZ_07155"/>
<evidence type="ECO:0000313" key="5">
    <source>
        <dbReference type="Proteomes" id="UP000065473"/>
    </source>
</evidence>
<evidence type="ECO:0000313" key="2">
    <source>
        <dbReference type="EMBL" id="ALU30333.1"/>
    </source>
</evidence>
<organism evidence="2 5">
    <name type="scientific">Sulfolobus acidocaldarius</name>
    <dbReference type="NCBI Taxonomy" id="2285"/>
    <lineage>
        <taxon>Archaea</taxon>
        <taxon>Thermoproteota</taxon>
        <taxon>Thermoprotei</taxon>
        <taxon>Sulfolobales</taxon>
        <taxon>Sulfolobaceae</taxon>
        <taxon>Sulfolobus</taxon>
    </lineage>
</organism>
<sequence length="130" mass="14421">MSAVTEDGLKPTIVLVSASELEEEVKKLSDKVNNLVTDSRAQNEELKTEINNIKSLISWLSIARSQGIWKAKTCKHSVNEKCNAWNISDPEKLGIPQEYVSEGENGSKKVLVGKFSEICITCPLYDPKGR</sequence>
<dbReference type="OrthoDB" id="42906at2157"/>
<dbReference type="OMA" id="CITCPLY"/>
<name>A0A0U2NC14_9CREN</name>
<protein>
    <submittedName>
        <fullName evidence="2">Uncharacterized protein</fullName>
    </submittedName>
</protein>
<evidence type="ECO:0000256" key="1">
    <source>
        <dbReference type="SAM" id="Coils"/>
    </source>
</evidence>
<evidence type="ECO:0000313" key="3">
    <source>
        <dbReference type="EMBL" id="ALU31051.1"/>
    </source>
</evidence>
<accession>A0A0U2NC14</accession>
<dbReference type="AlphaFoldDB" id="A0A0U2NC14"/>
<proteinExistence type="predicted"/>
<reference evidence="4 5" key="1">
    <citation type="submission" date="2015-12" db="EMBL/GenBank/DDBJ databases">
        <title>A stable core within a dynamic pangenome in Sulfolobus acidocaldarius.</title>
        <authorList>
            <person name="Anderson R."/>
            <person name="Kouris A."/>
            <person name="Seward C."/>
            <person name="Campbell K."/>
            <person name="Whitaker R."/>
        </authorList>
    </citation>
    <scope>NUCLEOTIDE SEQUENCE [LARGE SCALE GENOMIC DNA]</scope>
    <source>
        <strain evidence="2 5">GG12-C01-09</strain>
        <strain evidence="3 4">NG05B_CO5_07</strain>
    </source>
</reference>
<dbReference type="Proteomes" id="UP000065473">
    <property type="component" value="Chromosome"/>
</dbReference>
<feature type="coiled-coil region" evidence="1">
    <location>
        <begin position="18"/>
        <end position="56"/>
    </location>
</feature>